<dbReference type="EMBL" id="ML145115">
    <property type="protein sequence ID" value="TBU59345.1"/>
    <property type="molecule type" value="Genomic_DNA"/>
</dbReference>
<accession>A0A4Q9PXN0</accession>
<name>A0A4Q9PXN0_9APHY</name>
<proteinExistence type="predicted"/>
<dbReference type="Proteomes" id="UP000292082">
    <property type="component" value="Unassembled WGS sequence"/>
</dbReference>
<keyword evidence="2" id="KW-1185">Reference proteome</keyword>
<sequence>MRLHIESQSLISHADRCLRMCKWQRAVSMEGPPRPRSQHPPSALKYVIYVMLVQSLTTSTGDWRNFACKGML</sequence>
<evidence type="ECO:0000313" key="1">
    <source>
        <dbReference type="EMBL" id="TBU59345.1"/>
    </source>
</evidence>
<dbReference type="AlphaFoldDB" id="A0A4Q9PXN0"/>
<reference evidence="1 2" key="1">
    <citation type="submission" date="2019-01" db="EMBL/GenBank/DDBJ databases">
        <title>Draft genome sequences of three monokaryotic isolates of the white-rot basidiomycete fungus Dichomitus squalens.</title>
        <authorList>
            <consortium name="DOE Joint Genome Institute"/>
            <person name="Lopez S.C."/>
            <person name="Andreopoulos B."/>
            <person name="Pangilinan J."/>
            <person name="Lipzen A."/>
            <person name="Riley R."/>
            <person name="Ahrendt S."/>
            <person name="Ng V."/>
            <person name="Barry K."/>
            <person name="Daum C."/>
            <person name="Grigoriev I.V."/>
            <person name="Hilden K.S."/>
            <person name="Makela M.R."/>
            <person name="de Vries R.P."/>
        </authorList>
    </citation>
    <scope>NUCLEOTIDE SEQUENCE [LARGE SCALE GENOMIC DNA]</scope>
    <source>
        <strain evidence="1 2">CBS 464.89</strain>
    </source>
</reference>
<organism evidence="1 2">
    <name type="scientific">Dichomitus squalens</name>
    <dbReference type="NCBI Taxonomy" id="114155"/>
    <lineage>
        <taxon>Eukaryota</taxon>
        <taxon>Fungi</taxon>
        <taxon>Dikarya</taxon>
        <taxon>Basidiomycota</taxon>
        <taxon>Agaricomycotina</taxon>
        <taxon>Agaricomycetes</taxon>
        <taxon>Polyporales</taxon>
        <taxon>Polyporaceae</taxon>
        <taxon>Dichomitus</taxon>
    </lineage>
</organism>
<gene>
    <name evidence="1" type="ORF">BD310DRAFT_421707</name>
</gene>
<evidence type="ECO:0000313" key="2">
    <source>
        <dbReference type="Proteomes" id="UP000292082"/>
    </source>
</evidence>
<protein>
    <submittedName>
        <fullName evidence="1">Uncharacterized protein</fullName>
    </submittedName>
</protein>